<dbReference type="SMART" id="SM01260">
    <property type="entry name" value="LANC_like"/>
    <property type="match status" value="1"/>
</dbReference>
<dbReference type="PANTHER" id="PTHR43289:SF34">
    <property type="entry name" value="SERINE_THREONINE-PROTEIN KINASE YBDM-RELATED"/>
    <property type="match status" value="1"/>
</dbReference>
<dbReference type="PANTHER" id="PTHR43289">
    <property type="entry name" value="MITOGEN-ACTIVATED PROTEIN KINASE KINASE KINASE 20-RELATED"/>
    <property type="match status" value="1"/>
</dbReference>
<evidence type="ECO:0000256" key="2">
    <source>
        <dbReference type="ARBA" id="ARBA00022741"/>
    </source>
</evidence>
<reference evidence="8 9" key="1">
    <citation type="journal article" date="2019" name="Emerg. Microbes Infect.">
        <title>Comprehensive subspecies identification of 175 nontuberculous mycobacteria species based on 7547 genomic profiles.</title>
        <authorList>
            <person name="Matsumoto Y."/>
            <person name="Kinjo T."/>
            <person name="Motooka D."/>
            <person name="Nabeya D."/>
            <person name="Jung N."/>
            <person name="Uechi K."/>
            <person name="Horii T."/>
            <person name="Iida T."/>
            <person name="Fujita J."/>
            <person name="Nakamura S."/>
        </authorList>
    </citation>
    <scope>NUCLEOTIDE SEQUENCE [LARGE SCALE GENOMIC DNA]</scope>
    <source>
        <strain evidence="8 9">JCM 13323</strain>
    </source>
</reference>
<proteinExistence type="predicted"/>
<keyword evidence="5" id="KW-0862">Zinc</keyword>
<dbReference type="Pfam" id="PF00069">
    <property type="entry name" value="Pkinase"/>
    <property type="match status" value="1"/>
</dbReference>
<dbReference type="CDD" id="cd14014">
    <property type="entry name" value="STKc_PknB_like"/>
    <property type="match status" value="1"/>
</dbReference>
<dbReference type="GO" id="GO:0005975">
    <property type="term" value="P:carbohydrate metabolic process"/>
    <property type="evidence" value="ECO:0007669"/>
    <property type="project" value="InterPro"/>
</dbReference>
<dbReference type="PROSITE" id="PS50011">
    <property type="entry name" value="PROTEIN_KINASE_DOM"/>
    <property type="match status" value="1"/>
</dbReference>
<feature type="binding site" evidence="5">
    <location>
        <position position="776"/>
    </location>
    <ligand>
        <name>Zn(2+)</name>
        <dbReference type="ChEBI" id="CHEBI:29105"/>
    </ligand>
</feature>
<dbReference type="Gene3D" id="1.10.510.10">
    <property type="entry name" value="Transferase(Phosphotransferase) domain 1"/>
    <property type="match status" value="1"/>
</dbReference>
<evidence type="ECO:0000256" key="6">
    <source>
        <dbReference type="SAM" id="MobiDB-lite"/>
    </source>
</evidence>
<gene>
    <name evidence="8" type="ORF">MPSYJ_21010</name>
</gene>
<evidence type="ECO:0000259" key="7">
    <source>
        <dbReference type="PROSITE" id="PS50011"/>
    </source>
</evidence>
<feature type="binding site" evidence="5">
    <location>
        <position position="822"/>
    </location>
    <ligand>
        <name>Zn(2+)</name>
        <dbReference type="ChEBI" id="CHEBI:29105"/>
    </ligand>
</feature>
<dbReference type="PRINTS" id="PR01950">
    <property type="entry name" value="LANCSUPER"/>
</dbReference>
<feature type="binding site" evidence="5">
    <location>
        <position position="823"/>
    </location>
    <ligand>
        <name>Zn(2+)</name>
        <dbReference type="ChEBI" id="CHEBI:29105"/>
    </ligand>
</feature>
<dbReference type="GO" id="GO:0005524">
    <property type="term" value="F:ATP binding"/>
    <property type="evidence" value="ECO:0007669"/>
    <property type="project" value="UniProtKB-KW"/>
</dbReference>
<dbReference type="InterPro" id="IPR007822">
    <property type="entry name" value="LANC-like"/>
</dbReference>
<dbReference type="InterPro" id="IPR011009">
    <property type="entry name" value="Kinase-like_dom_sf"/>
</dbReference>
<dbReference type="EMBL" id="AP022574">
    <property type="protein sequence ID" value="BBX68640.1"/>
    <property type="molecule type" value="Genomic_DNA"/>
</dbReference>
<name>A0A7I7M9D1_9MYCO</name>
<sequence length="934" mass="101413">MAGWHGIQLDQDPVHVLLERRVPWMVHEDVFSSQSFGIGAWPDQGWKLHISATPVSAVEVLDRALDVLVASGTRFKVVSSRNLLAAMNSGAFGATQIGKFITVYPTDDAEAVRLAVALDRATHGRAGPRVPSDRPLRQGSLVHYRYGSFRLLPESITAEHADGGYDLLDPDGRLMEDVRLTFYRRPPDGIIDPFEAAGVRITPPPRSRLLHDRYLIVDALGQSARGGVFRAVDVGVRPARLCLVKEYWHDVGLDAYGRDARDWAVNEQHILTRLTGDPALPCWFDSFEQDGDSYLVIEYVEGTSLDRVITEHDPIRNRLELSDVIAVGLATADALAHLHENDIIFRDFKPANVVETPEGGYRLIDFGIAYERRRTNSPPLSIGSPPFYPPEQYLMQTPAPTDDVFAWGAVLHYLAAGEVSIESLSAQDDFLEPFRRKPVRELNALLPPAVAEVIDRAVAWAPSERYQSMRAAQAALARAAPQGAPDVTIERSISTAAPQPPPPINSATALALAREVGDALCRNAVEEAGGLCWERRFDRSERTERGPDLYGGAAGVGLFLAELGRATGDERYLSAARGAARWLSGPVWGRGRSQHGFHNGEAGIAYFLLRLADLLEQPGYIDAAIMRLRRLRGATCPTVDLMYGSAGTMLGSLACHAVTGEAEFMRDARTIGDHLLTTALPLDDVNGCYWEVLSAFPGGPVAPYLGLLHGSAGIGLALAQLADRTGDERYLRTTQAVAELLKSQGIPATGRQAVDGVAIAWPVSVGEDRPRMQAQCHGAGGIGQFFLRLDRLVPDPSYQSTAQAAARAVIAQSCADTSSGICHGISGAGHLMLDCYQASGQPQWRKLAYEFAYSLANYRVPDQPGKYFMQDGRTVSPDLMIGYAGVGSFLLRIANPADAPDPILGRLPGAGNAREWGGNESVRENATRASRQAE</sequence>
<feature type="domain" description="Protein kinase" evidence="7">
    <location>
        <begin position="214"/>
        <end position="476"/>
    </location>
</feature>
<evidence type="ECO:0000313" key="9">
    <source>
        <dbReference type="Proteomes" id="UP000466514"/>
    </source>
</evidence>
<keyword evidence="3" id="KW-0418">Kinase</keyword>
<keyword evidence="5" id="KW-0479">Metal-binding</keyword>
<dbReference type="Pfam" id="PF25816">
    <property type="entry name" value="RamC_N"/>
    <property type="match status" value="1"/>
</dbReference>
<feature type="compositionally biased region" description="Basic and acidic residues" evidence="6">
    <location>
        <begin position="921"/>
        <end position="934"/>
    </location>
</feature>
<evidence type="ECO:0000256" key="5">
    <source>
        <dbReference type="PIRSR" id="PIRSR607822-1"/>
    </source>
</evidence>
<dbReference type="Gene3D" id="3.30.200.20">
    <property type="entry name" value="Phosphorylase Kinase, domain 1"/>
    <property type="match status" value="1"/>
</dbReference>
<dbReference type="SUPFAM" id="SSF56112">
    <property type="entry name" value="Protein kinase-like (PK-like)"/>
    <property type="match status" value="1"/>
</dbReference>
<keyword evidence="4" id="KW-0067">ATP-binding</keyword>
<keyword evidence="2" id="KW-0547">Nucleotide-binding</keyword>
<feature type="region of interest" description="Disordered" evidence="6">
    <location>
        <begin position="905"/>
        <end position="934"/>
    </location>
</feature>
<dbReference type="InterPro" id="IPR012341">
    <property type="entry name" value="6hp_glycosidase-like_sf"/>
</dbReference>
<dbReference type="GO" id="GO:0046872">
    <property type="term" value="F:metal ion binding"/>
    <property type="evidence" value="ECO:0007669"/>
    <property type="project" value="UniProtKB-KW"/>
</dbReference>
<dbReference type="AlphaFoldDB" id="A0A7I7M9D1"/>
<keyword evidence="9" id="KW-1185">Reference proteome</keyword>
<dbReference type="KEGG" id="mpsc:MPSYJ_21010"/>
<dbReference type="GO" id="GO:0004674">
    <property type="term" value="F:protein serine/threonine kinase activity"/>
    <property type="evidence" value="ECO:0007669"/>
    <property type="project" value="TreeGrafter"/>
</dbReference>
<dbReference type="InterPro" id="IPR000719">
    <property type="entry name" value="Prot_kinase_dom"/>
</dbReference>
<dbReference type="InterPro" id="IPR057929">
    <property type="entry name" value="RamC_N"/>
</dbReference>
<keyword evidence="1" id="KW-0808">Transferase</keyword>
<dbReference type="Proteomes" id="UP000466514">
    <property type="component" value="Chromosome"/>
</dbReference>
<evidence type="ECO:0000256" key="3">
    <source>
        <dbReference type="ARBA" id="ARBA00022777"/>
    </source>
</evidence>
<dbReference type="Gene3D" id="1.50.10.10">
    <property type="match status" value="1"/>
</dbReference>
<evidence type="ECO:0000256" key="1">
    <source>
        <dbReference type="ARBA" id="ARBA00022679"/>
    </source>
</evidence>
<organism evidence="8 9">
    <name type="scientific">Mycolicibacterium psychrotolerans</name>
    <dbReference type="NCBI Taxonomy" id="216929"/>
    <lineage>
        <taxon>Bacteria</taxon>
        <taxon>Bacillati</taxon>
        <taxon>Actinomycetota</taxon>
        <taxon>Actinomycetes</taxon>
        <taxon>Mycobacteriales</taxon>
        <taxon>Mycobacteriaceae</taxon>
        <taxon>Mycolicibacterium</taxon>
    </lineage>
</organism>
<dbReference type="Pfam" id="PF05147">
    <property type="entry name" value="LANC_like"/>
    <property type="match status" value="1"/>
</dbReference>
<dbReference type="SMART" id="SM00220">
    <property type="entry name" value="S_TKc"/>
    <property type="match status" value="1"/>
</dbReference>
<evidence type="ECO:0000256" key="4">
    <source>
        <dbReference type="ARBA" id="ARBA00022840"/>
    </source>
</evidence>
<evidence type="ECO:0000313" key="8">
    <source>
        <dbReference type="EMBL" id="BBX68640.1"/>
    </source>
</evidence>
<protein>
    <recommendedName>
        <fullName evidence="7">Protein kinase domain-containing protein</fullName>
    </recommendedName>
</protein>
<dbReference type="GO" id="GO:0031179">
    <property type="term" value="P:peptide modification"/>
    <property type="evidence" value="ECO:0007669"/>
    <property type="project" value="InterPro"/>
</dbReference>
<dbReference type="SUPFAM" id="SSF158745">
    <property type="entry name" value="LanC-like"/>
    <property type="match status" value="1"/>
</dbReference>
<accession>A0A7I7M9D1</accession>